<dbReference type="CDD" id="cd00052">
    <property type="entry name" value="EH"/>
    <property type="match status" value="1"/>
</dbReference>
<dbReference type="PROSITE" id="PS50031">
    <property type="entry name" value="EH"/>
    <property type="match status" value="1"/>
</dbReference>
<feature type="domain" description="EH" evidence="1">
    <location>
        <begin position="34"/>
        <end position="120"/>
    </location>
</feature>
<dbReference type="EMBL" id="RBNI01011002">
    <property type="protein sequence ID" value="RUP43444.1"/>
    <property type="molecule type" value="Genomic_DNA"/>
</dbReference>
<dbReference type="GO" id="GO:0005886">
    <property type="term" value="C:plasma membrane"/>
    <property type="evidence" value="ECO:0007669"/>
    <property type="project" value="TreeGrafter"/>
</dbReference>
<reference evidence="2 3" key="1">
    <citation type="journal article" date="2018" name="New Phytol.">
        <title>Phylogenomics of Endogonaceae and evolution of mycorrhizas within Mucoromycota.</title>
        <authorList>
            <person name="Chang Y."/>
            <person name="Desiro A."/>
            <person name="Na H."/>
            <person name="Sandor L."/>
            <person name="Lipzen A."/>
            <person name="Clum A."/>
            <person name="Barry K."/>
            <person name="Grigoriev I.V."/>
            <person name="Martin F.M."/>
            <person name="Stajich J.E."/>
            <person name="Smith M.E."/>
            <person name="Bonito G."/>
            <person name="Spatafora J.W."/>
        </authorList>
    </citation>
    <scope>NUCLEOTIDE SEQUENCE [LARGE SCALE GENOMIC DNA]</scope>
    <source>
        <strain evidence="2 3">GMNB39</strain>
    </source>
</reference>
<evidence type="ECO:0000259" key="1">
    <source>
        <dbReference type="PROSITE" id="PS50031"/>
    </source>
</evidence>
<dbReference type="Proteomes" id="UP000268093">
    <property type="component" value="Unassembled WGS sequence"/>
</dbReference>
<dbReference type="PANTHER" id="PTHR11216:SF170">
    <property type="entry name" value="DYNAMIN ASSOCIATED PROTEIN 160, ISOFORM D"/>
    <property type="match status" value="1"/>
</dbReference>
<dbReference type="Pfam" id="PF12763">
    <property type="entry name" value="EH"/>
    <property type="match status" value="1"/>
</dbReference>
<dbReference type="InterPro" id="IPR011992">
    <property type="entry name" value="EF-hand-dom_pair"/>
</dbReference>
<proteinExistence type="predicted"/>
<gene>
    <name evidence="2" type="ORF">BC936DRAFT_137169</name>
</gene>
<dbReference type="SMART" id="SM00027">
    <property type="entry name" value="EH"/>
    <property type="match status" value="1"/>
</dbReference>
<comment type="caution">
    <text evidence="2">The sequence shown here is derived from an EMBL/GenBank/DDBJ whole genome shotgun (WGS) entry which is preliminary data.</text>
</comment>
<evidence type="ECO:0000313" key="2">
    <source>
        <dbReference type="EMBL" id="RUP43444.1"/>
    </source>
</evidence>
<dbReference type="AlphaFoldDB" id="A0A433CXY0"/>
<dbReference type="GO" id="GO:0005737">
    <property type="term" value="C:cytoplasm"/>
    <property type="evidence" value="ECO:0007669"/>
    <property type="project" value="TreeGrafter"/>
</dbReference>
<keyword evidence="3" id="KW-1185">Reference proteome</keyword>
<evidence type="ECO:0000313" key="3">
    <source>
        <dbReference type="Proteomes" id="UP000268093"/>
    </source>
</evidence>
<dbReference type="SUPFAM" id="SSF47473">
    <property type="entry name" value="EF-hand"/>
    <property type="match status" value="1"/>
</dbReference>
<protein>
    <recommendedName>
        <fullName evidence="1">EH domain-containing protein</fullName>
    </recommendedName>
</protein>
<organism evidence="2 3">
    <name type="scientific">Jimgerdemannia flammicorona</name>
    <dbReference type="NCBI Taxonomy" id="994334"/>
    <lineage>
        <taxon>Eukaryota</taxon>
        <taxon>Fungi</taxon>
        <taxon>Fungi incertae sedis</taxon>
        <taxon>Mucoromycota</taxon>
        <taxon>Mucoromycotina</taxon>
        <taxon>Endogonomycetes</taxon>
        <taxon>Endogonales</taxon>
        <taxon>Endogonaceae</taxon>
        <taxon>Jimgerdemannia</taxon>
    </lineage>
</organism>
<dbReference type="Gene3D" id="1.10.238.10">
    <property type="entry name" value="EF-hand"/>
    <property type="match status" value="1"/>
</dbReference>
<dbReference type="PANTHER" id="PTHR11216">
    <property type="entry name" value="EH DOMAIN"/>
    <property type="match status" value="1"/>
</dbReference>
<dbReference type="GO" id="GO:0006897">
    <property type="term" value="P:endocytosis"/>
    <property type="evidence" value="ECO:0007669"/>
    <property type="project" value="TreeGrafter"/>
</dbReference>
<accession>A0A433CXY0</accession>
<sequence>MSSPFGASILSPRMGSSDLSRRSSTADSFLTPEERHYYAQLYKAADSENRGIIGGQEAVSFFGKSGVPQNVLGDIWQLADKEGKGFLTQQTFSIAVKLIAAAQNGKQPSTALINSPVPLPVFEGIYIEPFQPAEDKANNITPDEREKYAQMFTRYNPAGGVLDGK</sequence>
<dbReference type="GO" id="GO:0016197">
    <property type="term" value="P:endosomal transport"/>
    <property type="evidence" value="ECO:0007669"/>
    <property type="project" value="TreeGrafter"/>
</dbReference>
<dbReference type="InterPro" id="IPR000261">
    <property type="entry name" value="EH_dom"/>
</dbReference>
<dbReference type="OrthoDB" id="524326at2759"/>
<name>A0A433CXY0_9FUNG</name>